<dbReference type="Gene3D" id="3.10.180.10">
    <property type="entry name" value="2,3-Dihydroxybiphenyl 1,2-Dioxygenase, domain 1"/>
    <property type="match status" value="1"/>
</dbReference>
<proteinExistence type="predicted"/>
<reference evidence="2 3" key="1">
    <citation type="submission" date="2022-04" db="EMBL/GenBank/DDBJ databases">
        <title>Positive selection, recombination, and allopatry shape intraspecific diversity of widespread and dominant cyanobacteria.</title>
        <authorList>
            <person name="Wei J."/>
            <person name="Shu W."/>
            <person name="Hu C."/>
        </authorList>
    </citation>
    <scope>NUCLEOTIDE SEQUENCE [LARGE SCALE GENOMIC DNA]</scope>
    <source>
        <strain evidence="2 3">AS-A4</strain>
    </source>
</reference>
<protein>
    <submittedName>
        <fullName evidence="2">VOC family protein</fullName>
    </submittedName>
</protein>
<sequence>MLRSVDLERALRFYAALGIALSREQHGSGPEHLAATIGTLVLEIYPQGSANKTLGVRLGFRVKSLVTTIARLQAINGVIVSPMQESQWGLRAVVSDPDGHQLELVEGNR</sequence>
<evidence type="ECO:0000259" key="1">
    <source>
        <dbReference type="PROSITE" id="PS51819"/>
    </source>
</evidence>
<name>A0ABV0KDT6_9CYAN</name>
<dbReference type="InterPro" id="IPR037523">
    <property type="entry name" value="VOC_core"/>
</dbReference>
<dbReference type="InterPro" id="IPR004360">
    <property type="entry name" value="Glyas_Fos-R_dOase_dom"/>
</dbReference>
<dbReference type="Pfam" id="PF00903">
    <property type="entry name" value="Glyoxalase"/>
    <property type="match status" value="1"/>
</dbReference>
<dbReference type="InterPro" id="IPR029068">
    <property type="entry name" value="Glyas_Bleomycin-R_OHBP_Dase"/>
</dbReference>
<dbReference type="Proteomes" id="UP001476950">
    <property type="component" value="Unassembled WGS sequence"/>
</dbReference>
<evidence type="ECO:0000313" key="2">
    <source>
        <dbReference type="EMBL" id="MEP1057379.1"/>
    </source>
</evidence>
<gene>
    <name evidence="2" type="ORF">NDI38_02950</name>
</gene>
<dbReference type="PROSITE" id="PS51819">
    <property type="entry name" value="VOC"/>
    <property type="match status" value="1"/>
</dbReference>
<accession>A0ABV0KDT6</accession>
<dbReference type="SUPFAM" id="SSF54593">
    <property type="entry name" value="Glyoxalase/Bleomycin resistance protein/Dihydroxybiphenyl dioxygenase"/>
    <property type="match status" value="1"/>
</dbReference>
<dbReference type="EMBL" id="JAMPLM010000002">
    <property type="protein sequence ID" value="MEP1057379.1"/>
    <property type="molecule type" value="Genomic_DNA"/>
</dbReference>
<organism evidence="2 3">
    <name type="scientific">Stenomitos frigidus AS-A4</name>
    <dbReference type="NCBI Taxonomy" id="2933935"/>
    <lineage>
        <taxon>Bacteria</taxon>
        <taxon>Bacillati</taxon>
        <taxon>Cyanobacteriota</taxon>
        <taxon>Cyanophyceae</taxon>
        <taxon>Leptolyngbyales</taxon>
        <taxon>Leptolyngbyaceae</taxon>
        <taxon>Stenomitos</taxon>
    </lineage>
</organism>
<dbReference type="RefSeq" id="WP_199305385.1">
    <property type="nucleotide sequence ID" value="NZ_JAMPLM010000002.1"/>
</dbReference>
<comment type="caution">
    <text evidence="2">The sequence shown here is derived from an EMBL/GenBank/DDBJ whole genome shotgun (WGS) entry which is preliminary data.</text>
</comment>
<keyword evidence="3" id="KW-1185">Reference proteome</keyword>
<feature type="domain" description="VOC" evidence="1">
    <location>
        <begin position="1"/>
        <end position="107"/>
    </location>
</feature>
<evidence type="ECO:0000313" key="3">
    <source>
        <dbReference type="Proteomes" id="UP001476950"/>
    </source>
</evidence>